<feature type="transmembrane region" description="Helical" evidence="1">
    <location>
        <begin position="101"/>
        <end position="120"/>
    </location>
</feature>
<evidence type="ECO:0000313" key="3">
    <source>
        <dbReference type="EMBL" id="QHQ61063.1"/>
    </source>
</evidence>
<feature type="transmembrane region" description="Helical" evidence="1">
    <location>
        <begin position="127"/>
        <end position="148"/>
    </location>
</feature>
<dbReference type="Pfam" id="PF01757">
    <property type="entry name" value="Acyl_transf_3"/>
    <property type="match status" value="1"/>
</dbReference>
<feature type="transmembrane region" description="Helical" evidence="1">
    <location>
        <begin position="250"/>
        <end position="273"/>
    </location>
</feature>
<dbReference type="InterPro" id="IPR002656">
    <property type="entry name" value="Acyl_transf_3_dom"/>
</dbReference>
<dbReference type="PANTHER" id="PTHR37312:SF1">
    <property type="entry name" value="MEMBRANE-BOUND ACYLTRANSFERASE YKRP-RELATED"/>
    <property type="match status" value="1"/>
</dbReference>
<dbReference type="PANTHER" id="PTHR37312">
    <property type="entry name" value="MEMBRANE-BOUND ACYLTRANSFERASE YKRP-RELATED"/>
    <property type="match status" value="1"/>
</dbReference>
<dbReference type="InterPro" id="IPR052734">
    <property type="entry name" value="Nod_factor_acetyltransferase"/>
</dbReference>
<proteinExistence type="predicted"/>
<organism evidence="3 4">
    <name type="scientific">Anaerocolumna sedimenticola</name>
    <dbReference type="NCBI Taxonomy" id="2696063"/>
    <lineage>
        <taxon>Bacteria</taxon>
        <taxon>Bacillati</taxon>
        <taxon>Bacillota</taxon>
        <taxon>Clostridia</taxon>
        <taxon>Lachnospirales</taxon>
        <taxon>Lachnospiraceae</taxon>
        <taxon>Anaerocolumna</taxon>
    </lineage>
</organism>
<gene>
    <name evidence="3" type="ORF">Ana3638_10010</name>
</gene>
<dbReference type="AlphaFoldDB" id="A0A6P1TKV2"/>
<feature type="domain" description="Acyltransferase 3" evidence="2">
    <location>
        <begin position="8"/>
        <end position="302"/>
    </location>
</feature>
<keyword evidence="3" id="KW-0808">Transferase</keyword>
<feature type="transmembrane region" description="Helical" evidence="1">
    <location>
        <begin position="12"/>
        <end position="32"/>
    </location>
</feature>
<protein>
    <submittedName>
        <fullName evidence="3">Acyltransferase family protein</fullName>
    </submittedName>
</protein>
<dbReference type="KEGG" id="anr:Ana3638_10010"/>
<keyword evidence="1" id="KW-1133">Transmembrane helix</keyword>
<evidence type="ECO:0000259" key="2">
    <source>
        <dbReference type="Pfam" id="PF01757"/>
    </source>
</evidence>
<feature type="transmembrane region" description="Helical" evidence="1">
    <location>
        <begin position="221"/>
        <end position="243"/>
    </location>
</feature>
<sequence length="317" mass="37311">MESGKRLYFFDNIKAILIILVVIGHLLEQFIYLPVNKYFYVLIYSFHMPLFIFISGYFSGFNTSKLLKRLVIPYVVFQLLYLLFNNFVLKNETVYTLTTPYWLLWYLLSCFFWNVIILFIKKVNLMIVFISFIIGLIIGLDNTVNYYFSLSRTLVFLPFYLLGYYCKSINYSLDNLRKNKTLTATISAITIVAAFFVYLKIDKINHIWFYNSMSYSQASSNMLIRFMIYLIAILFSLMVIILAPKNKIIILTNIGVNCFTIFLFHGFIVKYLVKVQLYKYLPNTFTVWIFIIIVTIISTLLLTSKSITKIMSVIVKF</sequence>
<evidence type="ECO:0000256" key="1">
    <source>
        <dbReference type="SAM" id="Phobius"/>
    </source>
</evidence>
<dbReference type="GO" id="GO:0016747">
    <property type="term" value="F:acyltransferase activity, transferring groups other than amino-acyl groups"/>
    <property type="evidence" value="ECO:0007669"/>
    <property type="project" value="InterPro"/>
</dbReference>
<evidence type="ECO:0000313" key="4">
    <source>
        <dbReference type="Proteomes" id="UP000464314"/>
    </source>
</evidence>
<feature type="transmembrane region" description="Helical" evidence="1">
    <location>
        <begin position="285"/>
        <end position="303"/>
    </location>
</feature>
<keyword evidence="1" id="KW-0812">Transmembrane</keyword>
<feature type="transmembrane region" description="Helical" evidence="1">
    <location>
        <begin position="38"/>
        <end position="58"/>
    </location>
</feature>
<name>A0A6P1TKV2_9FIRM</name>
<keyword evidence="3" id="KW-0012">Acyltransferase</keyword>
<keyword evidence="1" id="KW-0472">Membrane</keyword>
<dbReference type="Proteomes" id="UP000464314">
    <property type="component" value="Chromosome"/>
</dbReference>
<reference evidence="3 4" key="1">
    <citation type="submission" date="2020-01" db="EMBL/GenBank/DDBJ databases">
        <title>Genome analysis of Anaerocolumna sp. CBA3638.</title>
        <authorList>
            <person name="Kim J."/>
            <person name="Roh S.W."/>
        </authorList>
    </citation>
    <scope>NUCLEOTIDE SEQUENCE [LARGE SCALE GENOMIC DNA]</scope>
    <source>
        <strain evidence="3 4">CBA3638</strain>
    </source>
</reference>
<feature type="transmembrane region" description="Helical" evidence="1">
    <location>
        <begin position="70"/>
        <end position="89"/>
    </location>
</feature>
<feature type="transmembrane region" description="Helical" evidence="1">
    <location>
        <begin position="182"/>
        <end position="201"/>
    </location>
</feature>
<dbReference type="EMBL" id="CP048000">
    <property type="protein sequence ID" value="QHQ61063.1"/>
    <property type="molecule type" value="Genomic_DNA"/>
</dbReference>
<feature type="transmembrane region" description="Helical" evidence="1">
    <location>
        <begin position="154"/>
        <end position="170"/>
    </location>
</feature>
<accession>A0A6P1TKV2</accession>
<keyword evidence="4" id="KW-1185">Reference proteome</keyword>
<dbReference type="RefSeq" id="WP_161837891.1">
    <property type="nucleotide sequence ID" value="NZ_CP048000.1"/>
</dbReference>